<proteinExistence type="predicted"/>
<dbReference type="AlphaFoldDB" id="A0A7V5H2T3"/>
<accession>A0A7V5H2T3</accession>
<dbReference type="Gene3D" id="1.10.1060.10">
    <property type="entry name" value="Alpha-helical ferredoxin"/>
    <property type="match status" value="1"/>
</dbReference>
<dbReference type="PROSITE" id="PS51379">
    <property type="entry name" value="4FE4S_FER_2"/>
    <property type="match status" value="1"/>
</dbReference>
<feature type="non-terminal residue" evidence="5">
    <location>
        <position position="1"/>
    </location>
</feature>
<dbReference type="InterPro" id="IPR017896">
    <property type="entry name" value="4Fe4S_Fe-S-bd"/>
</dbReference>
<dbReference type="EMBL" id="DRTD01000142">
    <property type="protein sequence ID" value="HHE54515.1"/>
    <property type="molecule type" value="Genomic_DNA"/>
</dbReference>
<dbReference type="PANTHER" id="PTHR40447">
    <property type="entry name" value="ANAEROBIC SULFITE REDUCTASE SUBUNIT A"/>
    <property type="match status" value="1"/>
</dbReference>
<dbReference type="Pfam" id="PF17179">
    <property type="entry name" value="Fer4_22"/>
    <property type="match status" value="1"/>
</dbReference>
<evidence type="ECO:0000313" key="5">
    <source>
        <dbReference type="EMBL" id="HHE54515.1"/>
    </source>
</evidence>
<feature type="domain" description="4Fe-4S ferredoxin-type" evidence="4">
    <location>
        <begin position="29"/>
        <end position="63"/>
    </location>
</feature>
<evidence type="ECO:0000256" key="3">
    <source>
        <dbReference type="ARBA" id="ARBA00023014"/>
    </source>
</evidence>
<dbReference type="PROSITE" id="PS00198">
    <property type="entry name" value="4FE4S_FER_1"/>
    <property type="match status" value="1"/>
</dbReference>
<evidence type="ECO:0000259" key="4">
    <source>
        <dbReference type="PROSITE" id="PS51379"/>
    </source>
</evidence>
<evidence type="ECO:0000256" key="2">
    <source>
        <dbReference type="ARBA" id="ARBA00023004"/>
    </source>
</evidence>
<dbReference type="GO" id="GO:0051536">
    <property type="term" value="F:iron-sulfur cluster binding"/>
    <property type="evidence" value="ECO:0007669"/>
    <property type="project" value="UniProtKB-KW"/>
</dbReference>
<dbReference type="SUPFAM" id="SSF54862">
    <property type="entry name" value="4Fe-4S ferredoxins"/>
    <property type="match status" value="1"/>
</dbReference>
<dbReference type="InterPro" id="IPR009051">
    <property type="entry name" value="Helical_ferredxn"/>
</dbReference>
<evidence type="ECO:0000256" key="1">
    <source>
        <dbReference type="ARBA" id="ARBA00022723"/>
    </source>
</evidence>
<protein>
    <recommendedName>
        <fullName evidence="4">4Fe-4S ferredoxin-type domain-containing protein</fullName>
    </recommendedName>
</protein>
<organism evidence="5">
    <name type="scientific">Caldithrix abyssi</name>
    <dbReference type="NCBI Taxonomy" id="187145"/>
    <lineage>
        <taxon>Bacteria</taxon>
        <taxon>Pseudomonadati</taxon>
        <taxon>Calditrichota</taxon>
        <taxon>Calditrichia</taxon>
        <taxon>Calditrichales</taxon>
        <taxon>Calditrichaceae</taxon>
        <taxon>Caldithrix</taxon>
    </lineage>
</organism>
<dbReference type="GO" id="GO:0046872">
    <property type="term" value="F:metal ion binding"/>
    <property type="evidence" value="ECO:0007669"/>
    <property type="project" value="UniProtKB-KW"/>
</dbReference>
<keyword evidence="2" id="KW-0408">Iron</keyword>
<dbReference type="PANTHER" id="PTHR40447:SF1">
    <property type="entry name" value="ANAEROBIC SULFITE REDUCTASE SUBUNIT A"/>
    <property type="match status" value="1"/>
</dbReference>
<comment type="caution">
    <text evidence="5">The sequence shown here is derived from an EMBL/GenBank/DDBJ whole genome shotgun (WGS) entry which is preliminary data.</text>
</comment>
<dbReference type="InterPro" id="IPR017900">
    <property type="entry name" value="4Fe4S_Fe_S_CS"/>
</dbReference>
<name>A0A7V5H2T3_CALAY</name>
<keyword evidence="1" id="KW-0479">Metal-binding</keyword>
<sequence length="78" mass="8894">LNPFAEVAGGENFRPTLDSRTRHRLYRKFKYQTDQTGELHCVGCGRCSKYCPASIAMIDIVNQLIEDYNKQQQAVSLV</sequence>
<gene>
    <name evidence="5" type="ORF">ENL21_01945</name>
</gene>
<dbReference type="Proteomes" id="UP000886111">
    <property type="component" value="Unassembled WGS sequence"/>
</dbReference>
<reference evidence="5" key="1">
    <citation type="journal article" date="2020" name="mSystems">
        <title>Genome- and Community-Level Interaction Insights into Carbon Utilization and Element Cycling Functions of Hydrothermarchaeota in Hydrothermal Sediment.</title>
        <authorList>
            <person name="Zhou Z."/>
            <person name="Liu Y."/>
            <person name="Xu W."/>
            <person name="Pan J."/>
            <person name="Luo Z.H."/>
            <person name="Li M."/>
        </authorList>
    </citation>
    <scope>NUCLEOTIDE SEQUENCE [LARGE SCALE GENOMIC DNA]</scope>
    <source>
        <strain evidence="5">HyVt-76</strain>
    </source>
</reference>
<keyword evidence="3" id="KW-0411">Iron-sulfur</keyword>